<feature type="domain" description="Histone RNA hairpin-binding protein RNA-binding" evidence="3">
    <location>
        <begin position="32"/>
        <end position="99"/>
    </location>
</feature>
<dbReference type="GO" id="GO:0051028">
    <property type="term" value="P:mRNA transport"/>
    <property type="evidence" value="ECO:0007669"/>
    <property type="project" value="TreeGrafter"/>
</dbReference>
<protein>
    <recommendedName>
        <fullName evidence="3">Histone RNA hairpin-binding protein RNA-binding domain-containing protein</fullName>
    </recommendedName>
</protein>
<evidence type="ECO:0000313" key="5">
    <source>
        <dbReference type="Proteomes" id="UP000694397"/>
    </source>
</evidence>
<reference evidence="4 5" key="1">
    <citation type="submission" date="2019-04" db="EMBL/GenBank/DDBJ databases">
        <authorList>
            <consortium name="Wellcome Sanger Institute Data Sharing"/>
        </authorList>
    </citation>
    <scope>NUCLEOTIDE SEQUENCE [LARGE SCALE GENOMIC DNA]</scope>
</reference>
<dbReference type="OrthoDB" id="265795at2759"/>
<dbReference type="GO" id="GO:0003729">
    <property type="term" value="F:mRNA binding"/>
    <property type="evidence" value="ECO:0007669"/>
    <property type="project" value="InterPro"/>
</dbReference>
<dbReference type="FunFam" id="1.10.8.1120:FF:000001">
    <property type="entry name" value="Histone RNA hairpin-binding protein-like"/>
    <property type="match status" value="1"/>
</dbReference>
<evidence type="ECO:0000256" key="1">
    <source>
        <dbReference type="ARBA" id="ARBA00006151"/>
    </source>
</evidence>
<evidence type="ECO:0000256" key="2">
    <source>
        <dbReference type="ARBA" id="ARBA00022884"/>
    </source>
</evidence>
<dbReference type="Proteomes" id="UP000694397">
    <property type="component" value="Chromosome 4"/>
</dbReference>
<comment type="similarity">
    <text evidence="1">Belongs to the SLBP family.</text>
</comment>
<name>A0A8C9SAP6_SCLFO</name>
<dbReference type="GeneTree" id="ENSGT00940000164705"/>
<evidence type="ECO:0000313" key="4">
    <source>
        <dbReference type="Ensembl" id="ENSSFOP00015036107.2"/>
    </source>
</evidence>
<dbReference type="Pfam" id="PF15247">
    <property type="entry name" value="SLBP_RNA_bind"/>
    <property type="match status" value="1"/>
</dbReference>
<proteinExistence type="inferred from homology"/>
<dbReference type="AlphaFoldDB" id="A0A8C9SAP6"/>
<dbReference type="Gene3D" id="1.10.8.1120">
    <property type="entry name" value="Histone RNA hairpin-binding protein RNA-binding domain"/>
    <property type="match status" value="1"/>
</dbReference>
<dbReference type="PANTHER" id="PTHR17408:SF11">
    <property type="entry name" value="STEM-LOOP BINDING PROTEIN-LIKE"/>
    <property type="match status" value="1"/>
</dbReference>
<dbReference type="GO" id="GO:0071204">
    <property type="term" value="C:histone pre-mRNA 3'end processing complex"/>
    <property type="evidence" value="ECO:0007669"/>
    <property type="project" value="TreeGrafter"/>
</dbReference>
<reference evidence="4" key="3">
    <citation type="submission" date="2025-09" db="UniProtKB">
        <authorList>
            <consortium name="Ensembl"/>
        </authorList>
    </citation>
    <scope>IDENTIFICATION</scope>
</reference>
<dbReference type="PANTHER" id="PTHR17408">
    <property type="entry name" value="HISTONE RNA HAIRPIN-BINDING PROTEIN"/>
    <property type="match status" value="1"/>
</dbReference>
<dbReference type="Ensembl" id="ENSSFOT00015036499.2">
    <property type="protein sequence ID" value="ENSSFOP00015036107.2"/>
    <property type="gene ID" value="ENSSFOG00015022968.2"/>
</dbReference>
<keyword evidence="2" id="KW-0694">RNA-binding</keyword>
<dbReference type="GO" id="GO:0071207">
    <property type="term" value="F:histone pre-mRNA stem-loop binding"/>
    <property type="evidence" value="ECO:0007669"/>
    <property type="project" value="TreeGrafter"/>
</dbReference>
<dbReference type="InterPro" id="IPR038294">
    <property type="entry name" value="SLBP_RNA_bind_sf"/>
</dbReference>
<dbReference type="GO" id="GO:0005737">
    <property type="term" value="C:cytoplasm"/>
    <property type="evidence" value="ECO:0007669"/>
    <property type="project" value="TreeGrafter"/>
</dbReference>
<organism evidence="4 5">
    <name type="scientific">Scleropages formosus</name>
    <name type="common">Asian bonytongue</name>
    <name type="synonym">Osteoglossum formosum</name>
    <dbReference type="NCBI Taxonomy" id="113540"/>
    <lineage>
        <taxon>Eukaryota</taxon>
        <taxon>Metazoa</taxon>
        <taxon>Chordata</taxon>
        <taxon>Craniata</taxon>
        <taxon>Vertebrata</taxon>
        <taxon>Euteleostomi</taxon>
        <taxon>Actinopterygii</taxon>
        <taxon>Neopterygii</taxon>
        <taxon>Teleostei</taxon>
        <taxon>Osteoglossocephala</taxon>
        <taxon>Osteoglossomorpha</taxon>
        <taxon>Osteoglossiformes</taxon>
        <taxon>Osteoglossidae</taxon>
        <taxon>Scleropages</taxon>
    </lineage>
</organism>
<dbReference type="InterPro" id="IPR029344">
    <property type="entry name" value="SLBP_RNA_bind"/>
</dbReference>
<reference evidence="4" key="2">
    <citation type="submission" date="2025-08" db="UniProtKB">
        <authorList>
            <consortium name="Ensembl"/>
        </authorList>
    </citation>
    <scope>IDENTIFICATION</scope>
</reference>
<dbReference type="GO" id="GO:0006398">
    <property type="term" value="P:mRNA 3'-end processing by stem-loop binding and cleavage"/>
    <property type="evidence" value="ECO:0007669"/>
    <property type="project" value="TreeGrafter"/>
</dbReference>
<sequence>PALFNSRISILESQSEGCRYPDLLDKSRCETNESVLKRRQKQIQYGKNTSGYQNYIQQVAKHSRIPGLHPSTPNKYCKYSRRAWDMQVRQWRRELHAWDVPCDALRSPEGPQHNVDGKEAMDQVAQLCPTVHHFLFLTLTCYKMLVPGF</sequence>
<dbReference type="InterPro" id="IPR026502">
    <property type="entry name" value="SLBP1/SLBP2"/>
</dbReference>
<keyword evidence="5" id="KW-1185">Reference proteome</keyword>
<evidence type="ECO:0000259" key="3">
    <source>
        <dbReference type="Pfam" id="PF15247"/>
    </source>
</evidence>
<accession>A0A8C9SAP6</accession>